<sequence length="734" mass="85908">MKSQFKISFFSQFVLRTPLFPISFYLDLLNNYNCEKAIAIYQNALIKEALNLASPELVNELNKWKTFKADSFNEKKLALEFTLLKYIARMSSRCTPFGLFAGCSVGEINTETNVILDLPEKYKRFTQFDMQFWVALLQNIAKRKAAIFHLKYYPNSSIYEFGHFYRYIEYKYLKTKREHSITSLRKSDALKEIMLQTKLGLTIDQMVSILAENDSEKKEAYEFIKHLIDFQFLVSEIDATVTSNNEFERVLSILKNIPDLKKEYHFLENINKQILDLDISLIPSENQYKKIKQNILEEGFEYDEKYLFQTDLTTTALSNSLNASVTKKVTKGLHFLNGIQPKKESNNLKAFIKAFSKRYEYQEMPLMTILDTESGLGYPINHDMNDSHEILETFSFKQKRDKNENQVWTTYDFILEKKLQECLSKNQMKIELSESDFPDFDANFDYTPVTFSALIEIYSNEKLTIESSGNISAAKFLGRFCNGNSEIHKLTQEIIQKEQNYHHDKILAEIVHIPQSRTGNILRRPVLRNHEIAYLANSGVEKKNTINLNDLFVSIRNDKIILRSKKHDKEVIPCLSNAHNFYNNSLPVYHFLCDLQSLNTKPIYSFNWGILESHYNYFPRVEYNEIILSKAKWTITKEEIASFLKLSGKDLFEAFSNWRISKDIPYLVNWVNSDNTLLLDFQTELGIQLFLKSVRNRDKIVLEEFLFTDKSIVKNSNGEDFSNQFILSFFKEQL</sequence>
<proteinExistence type="predicted"/>
<name>A0A444W189_9FLAO</name>
<dbReference type="RefSeq" id="WP_129746363.1">
    <property type="nucleotide sequence ID" value="NZ_JUIV01000003.1"/>
</dbReference>
<dbReference type="Proteomes" id="UP000290433">
    <property type="component" value="Unassembled WGS sequence"/>
</dbReference>
<evidence type="ECO:0000313" key="2">
    <source>
        <dbReference type="EMBL" id="RYJ39670.1"/>
    </source>
</evidence>
<dbReference type="Pfam" id="PF04738">
    <property type="entry name" value="Lant_dehydr_N"/>
    <property type="match status" value="1"/>
</dbReference>
<dbReference type="AlphaFoldDB" id="A0A444W189"/>
<dbReference type="InterPro" id="IPR006827">
    <property type="entry name" value="Lant_deHydtase_N"/>
</dbReference>
<gene>
    <name evidence="2" type="ORF">NU08_1339</name>
</gene>
<reference evidence="2 3" key="1">
    <citation type="submission" date="2014-12" db="EMBL/GenBank/DDBJ databases">
        <title>Genome sequence of Flavobacterium anhuiense RCM74.</title>
        <authorList>
            <person name="Kim J.F."/>
            <person name="Song J.Y."/>
            <person name="Kwak M.-J."/>
            <person name="Lee S.-W."/>
        </authorList>
    </citation>
    <scope>NUCLEOTIDE SEQUENCE [LARGE SCALE GENOMIC DNA]</scope>
    <source>
        <strain evidence="2 3">RCM74</strain>
    </source>
</reference>
<feature type="domain" description="Lantibiotic dehydratase N-terminal" evidence="1">
    <location>
        <begin position="43"/>
        <end position="689"/>
    </location>
</feature>
<comment type="caution">
    <text evidence="2">The sequence shown here is derived from an EMBL/GenBank/DDBJ whole genome shotgun (WGS) entry which is preliminary data.</text>
</comment>
<evidence type="ECO:0000313" key="3">
    <source>
        <dbReference type="Proteomes" id="UP000290433"/>
    </source>
</evidence>
<dbReference type="EMBL" id="JUIV01000003">
    <property type="protein sequence ID" value="RYJ39670.1"/>
    <property type="molecule type" value="Genomic_DNA"/>
</dbReference>
<protein>
    <submittedName>
        <fullName evidence="2">Lantibiotic dehydratase domain protein</fullName>
    </submittedName>
</protein>
<dbReference type="OrthoDB" id="1273722at2"/>
<evidence type="ECO:0000259" key="1">
    <source>
        <dbReference type="Pfam" id="PF04738"/>
    </source>
</evidence>
<accession>A0A444W189</accession>
<organism evidence="2 3">
    <name type="scientific">Flavobacterium anhuiense</name>
    <dbReference type="NCBI Taxonomy" id="459526"/>
    <lineage>
        <taxon>Bacteria</taxon>
        <taxon>Pseudomonadati</taxon>
        <taxon>Bacteroidota</taxon>
        <taxon>Flavobacteriia</taxon>
        <taxon>Flavobacteriales</taxon>
        <taxon>Flavobacteriaceae</taxon>
        <taxon>Flavobacterium</taxon>
    </lineage>
</organism>